<organism evidence="7 8">
    <name type="scientific">Deinococcus aetherius</name>
    <dbReference type="NCBI Taxonomy" id="200252"/>
    <lineage>
        <taxon>Bacteria</taxon>
        <taxon>Thermotogati</taxon>
        <taxon>Deinococcota</taxon>
        <taxon>Deinococci</taxon>
        <taxon>Deinococcales</taxon>
        <taxon>Deinococcaceae</taxon>
        <taxon>Deinococcus</taxon>
    </lineage>
</organism>
<dbReference type="CDD" id="cd09874">
    <property type="entry name" value="PIN_MT3492-like"/>
    <property type="match status" value="1"/>
</dbReference>
<keyword evidence="4 5" id="KW-0378">Hydrolase</keyword>
<dbReference type="InterPro" id="IPR029060">
    <property type="entry name" value="PIN-like_dom_sf"/>
</dbReference>
<dbReference type="RefSeq" id="WP_264775822.1">
    <property type="nucleotide sequence ID" value="NZ_AP026560.1"/>
</dbReference>
<keyword evidence="8" id="KW-1185">Reference proteome</keyword>
<dbReference type="Proteomes" id="UP001064971">
    <property type="component" value="Chromosome"/>
</dbReference>
<dbReference type="Pfam" id="PF01850">
    <property type="entry name" value="PIN"/>
    <property type="match status" value="1"/>
</dbReference>
<evidence type="ECO:0000313" key="7">
    <source>
        <dbReference type="EMBL" id="BDP43160.1"/>
    </source>
</evidence>
<keyword evidence="2 5" id="KW-0540">Nuclease</keyword>
<dbReference type="Gene3D" id="3.40.50.1010">
    <property type="entry name" value="5'-nuclease"/>
    <property type="match status" value="1"/>
</dbReference>
<feature type="domain" description="PIN" evidence="6">
    <location>
        <begin position="5"/>
        <end position="135"/>
    </location>
</feature>
<evidence type="ECO:0000256" key="2">
    <source>
        <dbReference type="ARBA" id="ARBA00022722"/>
    </source>
</evidence>
<comment type="function">
    <text evidence="5">Toxic component of a toxin-antitoxin (TA) system. An RNase.</text>
</comment>
<evidence type="ECO:0000256" key="5">
    <source>
        <dbReference type="HAMAP-Rule" id="MF_00265"/>
    </source>
</evidence>
<dbReference type="EMBL" id="AP026560">
    <property type="protein sequence ID" value="BDP43160.1"/>
    <property type="molecule type" value="Genomic_DNA"/>
</dbReference>
<keyword evidence="3 5" id="KW-0479">Metal-binding</keyword>
<keyword evidence="5" id="KW-0800">Toxin</keyword>
<evidence type="ECO:0000256" key="4">
    <source>
        <dbReference type="ARBA" id="ARBA00022801"/>
    </source>
</evidence>
<dbReference type="SUPFAM" id="SSF88723">
    <property type="entry name" value="PIN domain-like"/>
    <property type="match status" value="1"/>
</dbReference>
<dbReference type="InterPro" id="IPR002716">
    <property type="entry name" value="PIN_dom"/>
</dbReference>
<dbReference type="InterPro" id="IPR022907">
    <property type="entry name" value="VapC_family"/>
</dbReference>
<accession>A0ABN6RII9</accession>
<feature type="binding site" evidence="5">
    <location>
        <position position="105"/>
    </location>
    <ligand>
        <name>Mg(2+)</name>
        <dbReference type="ChEBI" id="CHEBI:18420"/>
    </ligand>
</feature>
<keyword evidence="1 5" id="KW-1277">Toxin-antitoxin system</keyword>
<evidence type="ECO:0000256" key="3">
    <source>
        <dbReference type="ARBA" id="ARBA00022723"/>
    </source>
</evidence>
<dbReference type="EC" id="3.1.-.-" evidence="5"/>
<sequence length="143" mass="15871">MTTLYLDSNAFVKLFTDENMVEAAQVEAALEKSSDLASSAITYAEVCGVFARQFQQGRMSEEVYWATRQAFEDNWEQVNIVEVSATVSKIAADVLKAQQGLRAMDALHLASALALRQSTEIKFLTFDVRLQDAAGKLMPEARQ</sequence>
<comment type="similarity">
    <text evidence="5">Belongs to the PINc/VapC protein family.</text>
</comment>
<evidence type="ECO:0000256" key="1">
    <source>
        <dbReference type="ARBA" id="ARBA00022649"/>
    </source>
</evidence>
<gene>
    <name evidence="7" type="primary">vapC_7</name>
    <name evidence="5" type="synonym">vapC</name>
    <name evidence="7" type="ORF">DAETH_31290</name>
</gene>
<feature type="binding site" evidence="5">
    <location>
        <position position="7"/>
    </location>
    <ligand>
        <name>Mg(2+)</name>
        <dbReference type="ChEBI" id="CHEBI:18420"/>
    </ligand>
</feature>
<evidence type="ECO:0000313" key="8">
    <source>
        <dbReference type="Proteomes" id="UP001064971"/>
    </source>
</evidence>
<proteinExistence type="inferred from homology"/>
<comment type="cofactor">
    <cofactor evidence="5">
        <name>Mg(2+)</name>
        <dbReference type="ChEBI" id="CHEBI:18420"/>
    </cofactor>
</comment>
<evidence type="ECO:0000259" key="6">
    <source>
        <dbReference type="Pfam" id="PF01850"/>
    </source>
</evidence>
<protein>
    <recommendedName>
        <fullName evidence="5">Ribonuclease VapC</fullName>
        <shortName evidence="5">RNase VapC</shortName>
        <ecNumber evidence="5">3.1.-.-</ecNumber>
    </recommendedName>
    <alternativeName>
        <fullName evidence="5">Toxin VapC</fullName>
    </alternativeName>
</protein>
<dbReference type="HAMAP" id="MF_00265">
    <property type="entry name" value="VapC_Nob1"/>
    <property type="match status" value="1"/>
</dbReference>
<reference evidence="7" key="1">
    <citation type="submission" date="2022-07" db="EMBL/GenBank/DDBJ databases">
        <title>Complete Genome Sequence of the Radioresistant Bacterium Deinococcus aetherius ST0316, Isolated from the Air Dust collected in Lower Stratosphere above Japan.</title>
        <authorList>
            <person name="Satoh K."/>
            <person name="Hagiwara K."/>
            <person name="Katsumata K."/>
            <person name="Kubo A."/>
            <person name="Yokobori S."/>
            <person name="Yamagishi A."/>
            <person name="Oono Y."/>
            <person name="Narumi I."/>
        </authorList>
    </citation>
    <scope>NUCLEOTIDE SEQUENCE</scope>
    <source>
        <strain evidence="7">ST0316</strain>
    </source>
</reference>
<name>A0ABN6RII9_9DEIO</name>
<keyword evidence="5" id="KW-0460">Magnesium</keyword>